<dbReference type="PROSITE" id="PS51034">
    <property type="entry name" value="ZP_2"/>
    <property type="match status" value="1"/>
</dbReference>
<dbReference type="EMBL" id="HBUF01241050">
    <property type="protein sequence ID" value="CAG6676982.1"/>
    <property type="molecule type" value="Transcribed_RNA"/>
</dbReference>
<dbReference type="EMBL" id="HBUF01241053">
    <property type="protein sequence ID" value="CAG6676985.1"/>
    <property type="molecule type" value="Transcribed_RNA"/>
</dbReference>
<dbReference type="PANTHER" id="PTHR22907">
    <property type="entry name" value="GH04558P"/>
    <property type="match status" value="1"/>
</dbReference>
<keyword evidence="7 8" id="KW-0472">Membrane</keyword>
<dbReference type="GO" id="GO:0042302">
    <property type="term" value="F:structural constituent of cuticle"/>
    <property type="evidence" value="ECO:0007669"/>
    <property type="project" value="UniProtKB-KW"/>
</dbReference>
<dbReference type="EMBL" id="HBUF01347245">
    <property type="protein sequence ID" value="CAG6710609.1"/>
    <property type="molecule type" value="Transcribed_RNA"/>
</dbReference>
<dbReference type="AlphaFoldDB" id="A0A8D8UT40"/>
<evidence type="ECO:0000256" key="1">
    <source>
        <dbReference type="ARBA" id="ARBA00004251"/>
    </source>
</evidence>
<dbReference type="GO" id="GO:0005886">
    <property type="term" value="C:plasma membrane"/>
    <property type="evidence" value="ECO:0007669"/>
    <property type="project" value="UniProtKB-SubCell"/>
</dbReference>
<accession>A0A8D8UT40</accession>
<dbReference type="EMBL" id="HBUF01347247">
    <property type="protein sequence ID" value="CAG6710611.1"/>
    <property type="molecule type" value="Transcribed_RNA"/>
</dbReference>
<dbReference type="InterPro" id="IPR001507">
    <property type="entry name" value="ZP_dom"/>
</dbReference>
<dbReference type="InterPro" id="IPR042235">
    <property type="entry name" value="ZP-C_dom"/>
</dbReference>
<dbReference type="SMART" id="SM00241">
    <property type="entry name" value="ZP"/>
    <property type="match status" value="1"/>
</dbReference>
<protein>
    <submittedName>
        <fullName evidence="11">Cuticlin-1</fullName>
    </submittedName>
</protein>
<dbReference type="EMBL" id="HBUF01347244">
    <property type="protein sequence ID" value="CAG6710608.1"/>
    <property type="molecule type" value="Transcribed_RNA"/>
</dbReference>
<keyword evidence="5 9" id="KW-0732">Signal</keyword>
<evidence type="ECO:0000259" key="10">
    <source>
        <dbReference type="PROSITE" id="PS51034"/>
    </source>
</evidence>
<evidence type="ECO:0000256" key="9">
    <source>
        <dbReference type="SAM" id="SignalP"/>
    </source>
</evidence>
<feature type="chain" id="PRO_5033671562" evidence="9">
    <location>
        <begin position="17"/>
        <end position="376"/>
    </location>
</feature>
<evidence type="ECO:0000313" key="11">
    <source>
        <dbReference type="EMBL" id="CAG6710611.1"/>
    </source>
</evidence>
<dbReference type="Gene3D" id="2.60.40.3210">
    <property type="entry name" value="Zona pellucida, ZP-N domain"/>
    <property type="match status" value="1"/>
</dbReference>
<dbReference type="Gene3D" id="2.60.40.4100">
    <property type="entry name" value="Zona pellucida, ZP-C domain"/>
    <property type="match status" value="1"/>
</dbReference>
<dbReference type="EMBL" id="HBUF01583634">
    <property type="protein sequence ID" value="CAG6771067.1"/>
    <property type="molecule type" value="Transcribed_RNA"/>
</dbReference>
<dbReference type="PANTHER" id="PTHR22907:SF54">
    <property type="entry name" value="GH04558P"/>
    <property type="match status" value="1"/>
</dbReference>
<dbReference type="Pfam" id="PF25057">
    <property type="entry name" value="CUT_N"/>
    <property type="match status" value="1"/>
</dbReference>
<dbReference type="EMBL" id="HBUF01241052">
    <property type="protein sequence ID" value="CAG6676984.1"/>
    <property type="molecule type" value="Transcribed_RNA"/>
</dbReference>
<keyword evidence="4 8" id="KW-0812">Transmembrane</keyword>
<keyword evidence="3" id="KW-1003">Cell membrane</keyword>
<proteinExistence type="predicted"/>
<feature type="domain" description="ZP" evidence="10">
    <location>
        <begin position="32"/>
        <end position="271"/>
    </location>
</feature>
<dbReference type="EMBL" id="HBUF01241049">
    <property type="protein sequence ID" value="CAG6676981.1"/>
    <property type="molecule type" value="Transcribed_RNA"/>
</dbReference>
<dbReference type="EMBL" id="HBUF01347246">
    <property type="protein sequence ID" value="CAG6710610.1"/>
    <property type="molecule type" value="Transcribed_RNA"/>
</dbReference>
<evidence type="ECO:0000256" key="3">
    <source>
        <dbReference type="ARBA" id="ARBA00022475"/>
    </source>
</evidence>
<evidence type="ECO:0000256" key="5">
    <source>
        <dbReference type="ARBA" id="ARBA00022729"/>
    </source>
</evidence>
<keyword evidence="6 8" id="KW-1133">Transmembrane helix</keyword>
<dbReference type="Pfam" id="PF25301">
    <property type="entry name" value="CUT_C"/>
    <property type="match status" value="1"/>
</dbReference>
<reference evidence="11" key="1">
    <citation type="submission" date="2021-05" db="EMBL/GenBank/DDBJ databases">
        <authorList>
            <person name="Alioto T."/>
            <person name="Alioto T."/>
            <person name="Gomez Garrido J."/>
        </authorList>
    </citation>
    <scope>NUCLEOTIDE SEQUENCE</scope>
</reference>
<dbReference type="InterPro" id="IPR057475">
    <property type="entry name" value="CUT_C"/>
</dbReference>
<dbReference type="InterPro" id="IPR056953">
    <property type="entry name" value="CUT_N"/>
</dbReference>
<feature type="signal peptide" evidence="9">
    <location>
        <begin position="1"/>
        <end position="16"/>
    </location>
</feature>
<evidence type="ECO:0000256" key="8">
    <source>
        <dbReference type="SAM" id="Phobius"/>
    </source>
</evidence>
<name>A0A8D8UT40_9HEMI</name>
<evidence type="ECO:0000256" key="2">
    <source>
        <dbReference type="ARBA" id="ARBA00022460"/>
    </source>
</evidence>
<feature type="transmembrane region" description="Helical" evidence="8">
    <location>
        <begin position="324"/>
        <end position="347"/>
    </location>
</feature>
<evidence type="ECO:0000256" key="6">
    <source>
        <dbReference type="ARBA" id="ARBA00022989"/>
    </source>
</evidence>
<evidence type="ECO:0000256" key="7">
    <source>
        <dbReference type="ARBA" id="ARBA00023136"/>
    </source>
</evidence>
<dbReference type="EMBL" id="HBUF01241051">
    <property type="protein sequence ID" value="CAG6676983.1"/>
    <property type="molecule type" value="Transcribed_RNA"/>
</dbReference>
<dbReference type="InterPro" id="IPR051962">
    <property type="entry name" value="Cuticlin"/>
</dbReference>
<dbReference type="EMBL" id="HBUF01583633">
    <property type="protein sequence ID" value="CAG6771066.1"/>
    <property type="molecule type" value="Transcribed_RNA"/>
</dbReference>
<sequence>MRTLLCLSLLWTVSLAALAPNAPNIAQDMRITCNDKEIHVSIDTNSERFTGMIYPRGLSKNSSCLLDFVDQKSPVQYTLPLRSCNTMSTSVENGEVEYFNTIVVQPHRKLVTNQGQGFHVRCRYRNHPNEPELQSLLASTNEDTPSVAMRIYNHEQVAENVKIGDLLTMTINLEGDDVQNYGLHVTNCVVRDGLSWGEQRLVDADGCPLDQEIMGPFEYAKNLTSARVQFKAHKFPYTASVYYQCRVVLCSQWDNGCKDLTPVCNDRKSRQRRAPEDGAPATIQVYSGLYVNEASDSSESAVDQVLLESSRDDPNVWCISQRTFAITIAVAGLILMLLVLLAVCFLLTKKSYKDISTNNSSIYSGPYSNHAYTHSS</sequence>
<dbReference type="EMBL" id="HBUF01583632">
    <property type="protein sequence ID" value="CAG6771065.1"/>
    <property type="molecule type" value="Transcribed_RNA"/>
</dbReference>
<keyword evidence="2" id="KW-0193">Cuticle</keyword>
<evidence type="ECO:0000256" key="4">
    <source>
        <dbReference type="ARBA" id="ARBA00022692"/>
    </source>
</evidence>
<comment type="subcellular location">
    <subcellularLocation>
        <location evidence="1">Cell membrane</location>
        <topology evidence="1">Single-pass type I membrane protein</topology>
    </subcellularLocation>
</comment>
<organism evidence="11">
    <name type="scientific">Cacopsylla melanoneura</name>
    <dbReference type="NCBI Taxonomy" id="428564"/>
    <lineage>
        <taxon>Eukaryota</taxon>
        <taxon>Metazoa</taxon>
        <taxon>Ecdysozoa</taxon>
        <taxon>Arthropoda</taxon>
        <taxon>Hexapoda</taxon>
        <taxon>Insecta</taxon>
        <taxon>Pterygota</taxon>
        <taxon>Neoptera</taxon>
        <taxon>Paraneoptera</taxon>
        <taxon>Hemiptera</taxon>
        <taxon>Sternorrhyncha</taxon>
        <taxon>Psylloidea</taxon>
        <taxon>Psyllidae</taxon>
        <taxon>Psyllinae</taxon>
        <taxon>Cacopsylla</taxon>
    </lineage>
</organism>